<protein>
    <submittedName>
        <fullName evidence="2">Uncharacterized protein</fullName>
    </submittedName>
</protein>
<dbReference type="RefSeq" id="XP_033600795.1">
    <property type="nucleotide sequence ID" value="XM_033743859.1"/>
</dbReference>
<feature type="compositionally biased region" description="Low complexity" evidence="1">
    <location>
        <begin position="83"/>
        <end position="93"/>
    </location>
</feature>
<dbReference type="GeneID" id="54484913"/>
<feature type="compositionally biased region" description="Basic and acidic residues" evidence="1">
    <location>
        <begin position="414"/>
        <end position="426"/>
    </location>
</feature>
<accession>A0A6A6W8I7</accession>
<feature type="compositionally biased region" description="Low complexity" evidence="1">
    <location>
        <begin position="122"/>
        <end position="134"/>
    </location>
</feature>
<evidence type="ECO:0000313" key="2">
    <source>
        <dbReference type="EMBL" id="KAF2758344.1"/>
    </source>
</evidence>
<organism evidence="2 3">
    <name type="scientific">Pseudovirgaria hyperparasitica</name>
    <dbReference type="NCBI Taxonomy" id="470096"/>
    <lineage>
        <taxon>Eukaryota</taxon>
        <taxon>Fungi</taxon>
        <taxon>Dikarya</taxon>
        <taxon>Ascomycota</taxon>
        <taxon>Pezizomycotina</taxon>
        <taxon>Dothideomycetes</taxon>
        <taxon>Dothideomycetes incertae sedis</taxon>
        <taxon>Acrospermales</taxon>
        <taxon>Acrospermaceae</taxon>
        <taxon>Pseudovirgaria</taxon>
    </lineage>
</organism>
<gene>
    <name evidence="2" type="ORF">EJ05DRAFT_475671</name>
</gene>
<dbReference type="AlphaFoldDB" id="A0A6A6W8I7"/>
<feature type="region of interest" description="Disordered" evidence="1">
    <location>
        <begin position="192"/>
        <end position="243"/>
    </location>
</feature>
<feature type="compositionally biased region" description="Low complexity" evidence="1">
    <location>
        <begin position="209"/>
        <end position="240"/>
    </location>
</feature>
<dbReference type="OrthoDB" id="3794485at2759"/>
<name>A0A6A6W8I7_9PEZI</name>
<feature type="region of interest" description="Disordered" evidence="1">
    <location>
        <begin position="380"/>
        <end position="427"/>
    </location>
</feature>
<dbReference type="Proteomes" id="UP000799437">
    <property type="component" value="Unassembled WGS sequence"/>
</dbReference>
<reference evidence="2" key="1">
    <citation type="journal article" date="2020" name="Stud. Mycol.">
        <title>101 Dothideomycetes genomes: a test case for predicting lifestyles and emergence of pathogens.</title>
        <authorList>
            <person name="Haridas S."/>
            <person name="Albert R."/>
            <person name="Binder M."/>
            <person name="Bloem J."/>
            <person name="Labutti K."/>
            <person name="Salamov A."/>
            <person name="Andreopoulos B."/>
            <person name="Baker S."/>
            <person name="Barry K."/>
            <person name="Bills G."/>
            <person name="Bluhm B."/>
            <person name="Cannon C."/>
            <person name="Castanera R."/>
            <person name="Culley D."/>
            <person name="Daum C."/>
            <person name="Ezra D."/>
            <person name="Gonzalez J."/>
            <person name="Henrissat B."/>
            <person name="Kuo A."/>
            <person name="Liang C."/>
            <person name="Lipzen A."/>
            <person name="Lutzoni F."/>
            <person name="Magnuson J."/>
            <person name="Mondo S."/>
            <person name="Nolan M."/>
            <person name="Ohm R."/>
            <person name="Pangilinan J."/>
            <person name="Park H.-J."/>
            <person name="Ramirez L."/>
            <person name="Alfaro M."/>
            <person name="Sun H."/>
            <person name="Tritt A."/>
            <person name="Yoshinaga Y."/>
            <person name="Zwiers L.-H."/>
            <person name="Turgeon B."/>
            <person name="Goodwin S."/>
            <person name="Spatafora J."/>
            <person name="Crous P."/>
            <person name="Grigoriev I."/>
        </authorList>
    </citation>
    <scope>NUCLEOTIDE SEQUENCE</scope>
    <source>
        <strain evidence="2">CBS 121739</strain>
    </source>
</reference>
<proteinExistence type="predicted"/>
<sequence length="529" mass="57597">MSSIQSFRIFRATGADGFSLDAHAKFVFEPALESDELFDALRCSYPEVKTHAERKRQAVLDFLVQEREADMRALDRLISGESTSPVQSWSSQSAGQTPATTSFGPFPSTNSTQASPVAITPNFTASDSTTTASTPSNPAFHVWNASSNKPVKLHKRRCMTDAEKEEYRQRRIIGSCESCKQKRRKCRHYETAANQAVAKGRSSKRSRSSKTASTSRTSMSKMASTSGSSSSSPSEAATQSFNDSPAYHTNFGMDGSNFDFDTELSGQLFQGDFALFNEPTEEDFFSNAMLPFDNTQNFSFFNSFDSNFDSTTYANSTSQTTNPNGTSQTVMSDWLTAPALHGFVDSTAPSSQLHLNASPNEVDIIWGDDNANANRHQLHDLNNTVLATNRRDGQEEPIPSIARTESNSSSTSDSDPRPGVVREPRRTTSALEYYATPISSTPCSIDNCSPGAENAPSSCQSSEESSCEPTCRAILTCYLAYMAQMMQSASNLNAIFHAAVSVLGSVEGQRIVRGMDQTVVGTDRMVAVS</sequence>
<evidence type="ECO:0000256" key="1">
    <source>
        <dbReference type="SAM" id="MobiDB-lite"/>
    </source>
</evidence>
<dbReference type="EMBL" id="ML996571">
    <property type="protein sequence ID" value="KAF2758344.1"/>
    <property type="molecule type" value="Genomic_DNA"/>
</dbReference>
<evidence type="ECO:0000313" key="3">
    <source>
        <dbReference type="Proteomes" id="UP000799437"/>
    </source>
</evidence>
<keyword evidence="3" id="KW-1185">Reference proteome</keyword>
<feature type="compositionally biased region" description="Polar residues" evidence="1">
    <location>
        <begin position="94"/>
        <end position="115"/>
    </location>
</feature>
<feature type="region of interest" description="Disordered" evidence="1">
    <location>
        <begin position="83"/>
        <end position="134"/>
    </location>
</feature>